<keyword evidence="7" id="KW-1185">Reference proteome</keyword>
<keyword evidence="4" id="KW-0503">Monooxygenase</keyword>
<sequence length="534" mass="58445">MACVHLDDHGMLISLLFLAACLVAAVRSFRSSGGERGGRGGAAIPSPPALPVIGNLHQLGKDRFHRTLQALARRHGPLFLLRLGAVRVLVVSSATMAEAVLKEQDDVFCSRPQPHTVRGTIYDCHDVGFCPYGERWRQLRRVAAVHLLSAKRVDSFRALREEEVASFLDRIRAASCGGGDHRGGGIDVSELIISLTNIVVSRATLGRNRGSVEPGKFRDTMIEFTNLLDIIAVSDVFPRLGWVDWATGLDARIKRMASKLDDILEKALREHEKSRGHEGEEARDFMDDLLSIVNDGGGHGYKLDRIDIKGLTLDMFAAGTDTIYKTIEWTMAELIKNPTEMAKVQAEVRRVAGAEGGRAIAVVPLPEEKLGKMTLLKAAMKEALRLHPPLPLLVPREAIRDTELHGYHIPAKTRVLINAWAIGRDGEAWEDAGQFRPERFVVHEGGAGDDHFFGGAGFRFVPFGGGRRGCPGVAFGTRLAELALANMVYHFDWVLPDGQDVDSFQLVEATGMSPGLMNALVLAAKPLKFETIPV</sequence>
<accession>A0A8J6BNR8</accession>
<evidence type="ECO:0000256" key="3">
    <source>
        <dbReference type="ARBA" id="ARBA00023004"/>
    </source>
</evidence>
<dbReference type="InterPro" id="IPR017972">
    <property type="entry name" value="Cyt_P450_CS"/>
</dbReference>
<evidence type="ECO:0000313" key="7">
    <source>
        <dbReference type="Proteomes" id="UP000729402"/>
    </source>
</evidence>
<dbReference type="InterPro" id="IPR001128">
    <property type="entry name" value="Cyt_P450"/>
</dbReference>
<dbReference type="Pfam" id="PF00067">
    <property type="entry name" value="p450"/>
    <property type="match status" value="1"/>
</dbReference>
<protein>
    <recommendedName>
        <fullName evidence="8">Cytochrome P450</fullName>
    </recommendedName>
</protein>
<dbReference type="GO" id="GO:0004497">
    <property type="term" value="F:monooxygenase activity"/>
    <property type="evidence" value="ECO:0007669"/>
    <property type="project" value="UniProtKB-KW"/>
</dbReference>
<evidence type="ECO:0008006" key="8">
    <source>
        <dbReference type="Google" id="ProtNLM"/>
    </source>
</evidence>
<dbReference type="AlphaFoldDB" id="A0A8J6BNR8"/>
<feature type="chain" id="PRO_5035325292" description="Cytochrome P450" evidence="5">
    <location>
        <begin position="29"/>
        <end position="534"/>
    </location>
</feature>
<evidence type="ECO:0000313" key="6">
    <source>
        <dbReference type="EMBL" id="KAG8086098.1"/>
    </source>
</evidence>
<gene>
    <name evidence="6" type="ORF">GUJ93_ZPchr0010g7788</name>
</gene>
<proteinExistence type="inferred from homology"/>
<dbReference type="PROSITE" id="PS00086">
    <property type="entry name" value="CYTOCHROME_P450"/>
    <property type="match status" value="1"/>
</dbReference>
<comment type="caution">
    <text evidence="6">The sequence shown here is derived from an EMBL/GenBank/DDBJ whole genome shotgun (WGS) entry which is preliminary data.</text>
</comment>
<evidence type="ECO:0000256" key="2">
    <source>
        <dbReference type="ARBA" id="ARBA00022723"/>
    </source>
</evidence>
<dbReference type="EMBL" id="JAAALK010000082">
    <property type="protein sequence ID" value="KAG8086098.1"/>
    <property type="molecule type" value="Genomic_DNA"/>
</dbReference>
<dbReference type="GO" id="GO:0005506">
    <property type="term" value="F:iron ion binding"/>
    <property type="evidence" value="ECO:0007669"/>
    <property type="project" value="InterPro"/>
</dbReference>
<dbReference type="PANTHER" id="PTHR47955:SF15">
    <property type="entry name" value="CYTOCHROME P450 71A2-LIKE"/>
    <property type="match status" value="1"/>
</dbReference>
<name>A0A8J6BNR8_ZIZPA</name>
<dbReference type="GO" id="GO:0016705">
    <property type="term" value="F:oxidoreductase activity, acting on paired donors, with incorporation or reduction of molecular oxygen"/>
    <property type="evidence" value="ECO:0007669"/>
    <property type="project" value="InterPro"/>
</dbReference>
<dbReference type="PANTHER" id="PTHR47955">
    <property type="entry name" value="CYTOCHROME P450 FAMILY 71 PROTEIN"/>
    <property type="match status" value="1"/>
</dbReference>
<keyword evidence="3 4" id="KW-0408">Iron</keyword>
<keyword evidence="5" id="KW-0732">Signal</keyword>
<feature type="signal peptide" evidence="5">
    <location>
        <begin position="1"/>
        <end position="28"/>
    </location>
</feature>
<reference evidence="6" key="1">
    <citation type="journal article" date="2021" name="bioRxiv">
        <title>Whole Genome Assembly and Annotation of Northern Wild Rice, Zizania palustris L., Supports a Whole Genome Duplication in the Zizania Genus.</title>
        <authorList>
            <person name="Haas M."/>
            <person name="Kono T."/>
            <person name="Macchietto M."/>
            <person name="Millas R."/>
            <person name="McGilp L."/>
            <person name="Shao M."/>
            <person name="Duquette J."/>
            <person name="Hirsch C.N."/>
            <person name="Kimball J."/>
        </authorList>
    </citation>
    <scope>NUCLEOTIDE SEQUENCE</scope>
    <source>
        <tissue evidence="6">Fresh leaf tissue</tissue>
    </source>
</reference>
<evidence type="ECO:0000256" key="5">
    <source>
        <dbReference type="SAM" id="SignalP"/>
    </source>
</evidence>
<comment type="similarity">
    <text evidence="1 4">Belongs to the cytochrome P450 family.</text>
</comment>
<keyword evidence="4" id="KW-0349">Heme</keyword>
<evidence type="ECO:0000256" key="4">
    <source>
        <dbReference type="RuleBase" id="RU000461"/>
    </source>
</evidence>
<evidence type="ECO:0000256" key="1">
    <source>
        <dbReference type="ARBA" id="ARBA00010617"/>
    </source>
</evidence>
<dbReference type="CDD" id="cd11072">
    <property type="entry name" value="CYP71-like"/>
    <property type="match status" value="1"/>
</dbReference>
<reference evidence="6" key="2">
    <citation type="submission" date="2021-02" db="EMBL/GenBank/DDBJ databases">
        <authorList>
            <person name="Kimball J.A."/>
            <person name="Haas M.W."/>
            <person name="Macchietto M."/>
            <person name="Kono T."/>
            <person name="Duquette J."/>
            <person name="Shao M."/>
        </authorList>
    </citation>
    <scope>NUCLEOTIDE SEQUENCE</scope>
    <source>
        <tissue evidence="6">Fresh leaf tissue</tissue>
    </source>
</reference>
<organism evidence="6 7">
    <name type="scientific">Zizania palustris</name>
    <name type="common">Northern wild rice</name>
    <dbReference type="NCBI Taxonomy" id="103762"/>
    <lineage>
        <taxon>Eukaryota</taxon>
        <taxon>Viridiplantae</taxon>
        <taxon>Streptophyta</taxon>
        <taxon>Embryophyta</taxon>
        <taxon>Tracheophyta</taxon>
        <taxon>Spermatophyta</taxon>
        <taxon>Magnoliopsida</taxon>
        <taxon>Liliopsida</taxon>
        <taxon>Poales</taxon>
        <taxon>Poaceae</taxon>
        <taxon>BOP clade</taxon>
        <taxon>Oryzoideae</taxon>
        <taxon>Oryzeae</taxon>
        <taxon>Zizaniinae</taxon>
        <taxon>Zizania</taxon>
    </lineage>
</organism>
<keyword evidence="4" id="KW-0560">Oxidoreductase</keyword>
<dbReference type="GO" id="GO:0020037">
    <property type="term" value="F:heme binding"/>
    <property type="evidence" value="ECO:0007669"/>
    <property type="project" value="InterPro"/>
</dbReference>
<dbReference type="OrthoDB" id="1055148at2759"/>
<keyword evidence="2 4" id="KW-0479">Metal-binding</keyword>
<dbReference type="Proteomes" id="UP000729402">
    <property type="component" value="Unassembled WGS sequence"/>
</dbReference>